<protein>
    <submittedName>
        <fullName evidence="2">Uncharacterized protein</fullName>
    </submittedName>
</protein>
<dbReference type="EMBL" id="QXCT01000001">
    <property type="protein sequence ID" value="MDW9253343.1"/>
    <property type="molecule type" value="Genomic_DNA"/>
</dbReference>
<organism evidence="2 3">
    <name type="scientific">Burkholderia thailandensis</name>
    <dbReference type="NCBI Taxonomy" id="57975"/>
    <lineage>
        <taxon>Bacteria</taxon>
        <taxon>Pseudomonadati</taxon>
        <taxon>Pseudomonadota</taxon>
        <taxon>Betaproteobacteria</taxon>
        <taxon>Burkholderiales</taxon>
        <taxon>Burkholderiaceae</taxon>
        <taxon>Burkholderia</taxon>
        <taxon>pseudomallei group</taxon>
    </lineage>
</organism>
<comment type="caution">
    <text evidence="2">The sequence shown here is derived from an EMBL/GenBank/DDBJ whole genome shotgun (WGS) entry which is preliminary data.</text>
</comment>
<sequence length="59" mass="6473">MPSRYSPARPNANGRTPRRAHDDRAAAGMGMGTAQRRAPQYPPPSIGSRYCYTNIAILK</sequence>
<accession>A0AAW9CR00</accession>
<gene>
    <name evidence="2" type="ORF">C7S16_6238</name>
</gene>
<name>A0AAW9CR00_BURTH</name>
<dbReference type="AlphaFoldDB" id="A0AAW9CR00"/>
<evidence type="ECO:0000256" key="1">
    <source>
        <dbReference type="SAM" id="MobiDB-lite"/>
    </source>
</evidence>
<evidence type="ECO:0000313" key="3">
    <source>
        <dbReference type="Proteomes" id="UP001272137"/>
    </source>
</evidence>
<evidence type="ECO:0000313" key="2">
    <source>
        <dbReference type="EMBL" id="MDW9253343.1"/>
    </source>
</evidence>
<reference evidence="2" key="1">
    <citation type="submission" date="2018-08" db="EMBL/GenBank/DDBJ databases">
        <title>Identification of Burkholderia cepacia strains that express a Burkholderia pseudomallei-like capsular polysaccharide.</title>
        <authorList>
            <person name="Burtnick M.N."/>
            <person name="Vongsouvath M."/>
            <person name="Newton P."/>
            <person name="Wuthiekanun V."/>
            <person name="Limmathurotsakul D."/>
            <person name="Brett P.J."/>
            <person name="Chantratita N."/>
            <person name="Dance D.A."/>
        </authorList>
    </citation>
    <scope>NUCLEOTIDE SEQUENCE</scope>
    <source>
        <strain evidence="2">SBXCC001</strain>
    </source>
</reference>
<proteinExistence type="predicted"/>
<feature type="region of interest" description="Disordered" evidence="1">
    <location>
        <begin position="1"/>
        <end position="45"/>
    </location>
</feature>
<dbReference type="Proteomes" id="UP001272137">
    <property type="component" value="Unassembled WGS sequence"/>
</dbReference>